<evidence type="ECO:0000313" key="2">
    <source>
        <dbReference type="Proteomes" id="UP001159428"/>
    </source>
</evidence>
<reference evidence="1 2" key="1">
    <citation type="submission" date="2022-05" db="EMBL/GenBank/DDBJ databases">
        <authorList>
            <consortium name="Genoscope - CEA"/>
            <person name="William W."/>
        </authorList>
    </citation>
    <scope>NUCLEOTIDE SEQUENCE [LARGE SCALE GENOMIC DNA]</scope>
</reference>
<sequence length="227" mass="26119">MKSVTASFFKRILKILTSWPPYSTTHCVPCWIGTLLLSKKNVTIRSRVPWMNDEIILAKRQRRKAERKWRASKAHIDLLSYRAMRNRVTFLSNEARCAYYTNFITENSTDQRRLFRASKSLLNLSNGPGLPLSTNDYQLANDFGKFFAQKIADIKSVIANQSRLPVTIDAANIRLWMLNNDLKLNDDKTEFLIIGTSQQLGKLDNISIRVGDSDIHPVPIEKSWFLV</sequence>
<evidence type="ECO:0008006" key="3">
    <source>
        <dbReference type="Google" id="ProtNLM"/>
    </source>
</evidence>
<protein>
    <recommendedName>
        <fullName evidence="3">Ribosomal protein S4</fullName>
    </recommendedName>
</protein>
<dbReference type="AlphaFoldDB" id="A0AAU9VPH2"/>
<evidence type="ECO:0000313" key="1">
    <source>
        <dbReference type="EMBL" id="CAH3033644.1"/>
    </source>
</evidence>
<name>A0AAU9VPH2_9CNID</name>
<comment type="caution">
    <text evidence="1">The sequence shown here is derived from an EMBL/GenBank/DDBJ whole genome shotgun (WGS) entry which is preliminary data.</text>
</comment>
<accession>A0AAU9VPH2</accession>
<proteinExistence type="predicted"/>
<dbReference type="Proteomes" id="UP001159428">
    <property type="component" value="Unassembled WGS sequence"/>
</dbReference>
<keyword evidence="2" id="KW-1185">Reference proteome</keyword>
<gene>
    <name evidence="1" type="ORF">PMEA_00010201</name>
</gene>
<dbReference type="EMBL" id="CALNXJ010000002">
    <property type="protein sequence ID" value="CAH3033644.1"/>
    <property type="molecule type" value="Genomic_DNA"/>
</dbReference>
<organism evidence="1 2">
    <name type="scientific">Pocillopora meandrina</name>
    <dbReference type="NCBI Taxonomy" id="46732"/>
    <lineage>
        <taxon>Eukaryota</taxon>
        <taxon>Metazoa</taxon>
        <taxon>Cnidaria</taxon>
        <taxon>Anthozoa</taxon>
        <taxon>Hexacorallia</taxon>
        <taxon>Scleractinia</taxon>
        <taxon>Astrocoeniina</taxon>
        <taxon>Pocilloporidae</taxon>
        <taxon>Pocillopora</taxon>
    </lineage>
</organism>